<dbReference type="InterPro" id="IPR007831">
    <property type="entry name" value="T2SS_GspE_N"/>
</dbReference>
<evidence type="ECO:0000256" key="1">
    <source>
        <dbReference type="ARBA" id="ARBA00006611"/>
    </source>
</evidence>
<keyword evidence="3" id="KW-0067">ATP-binding</keyword>
<dbReference type="Pfam" id="PF05157">
    <property type="entry name" value="MshEN"/>
    <property type="match status" value="1"/>
</dbReference>
<sequence length="560" mass="61977">MPNLKKRLGNVLVEAGFITPNELNKALIEQMKTGKRLEKILVELGVIGEKDIVDVLEFQLGIPRIDFKKEHIDPETAKIVPEHIARSHCLIPVKRQNGKLVVAMANPLNDTAADDIKMAVGLDVEPVIAGEAEINEQIEIYHFKGSAGGLEEGPHLETVEALKESDVSEGAEGVADTPAVRLVDSLIGHGINENASDIHIEPGERDVIVLFRIDGFLQEIMSYPLDLHNAVVARIKILAGMNITQKRLPQDGRIKMRLKEIRVDLRVSTLPTIYGERVALRILNQSRFLLDINELGFYPDSLEDLKSIIQRPYGMILVTGPTGSGKTTTLYSFLKLLNTPEKNIITLEDPVEAVIPGVNQVQINPGTGLTFAKGLRAILRQDPNIIMVGEIRDAETADIAVRAALTGHLVLSTLHTNNSAGAVTRLIDMGVEPFLVASSVVCVIAQRLVRRLCKHCKHSYKPSERERFLLNWKSDIMALHKGRGCPQCRETGFKGRTVVYEIMKVTQKHRELINAKVSTDVLMTAAKKQGMETLRENALKKVIQGITSFDEAVRVAFTEE</sequence>
<name>A0A8A0RPQ7_9FIRM</name>
<dbReference type="AlphaFoldDB" id="A0A8A0RPQ7"/>
<dbReference type="Gene3D" id="3.30.450.90">
    <property type="match status" value="1"/>
</dbReference>
<dbReference type="SUPFAM" id="SSF52540">
    <property type="entry name" value="P-loop containing nucleoside triphosphate hydrolases"/>
    <property type="match status" value="1"/>
</dbReference>
<dbReference type="SUPFAM" id="SSF160246">
    <property type="entry name" value="EspE N-terminal domain-like"/>
    <property type="match status" value="1"/>
</dbReference>
<comment type="similarity">
    <text evidence="1">Belongs to the GSP E family.</text>
</comment>
<dbReference type="Gene3D" id="3.30.300.160">
    <property type="entry name" value="Type II secretion system, protein E, N-terminal domain"/>
    <property type="match status" value="1"/>
</dbReference>
<feature type="domain" description="AAA+ ATPase" evidence="4">
    <location>
        <begin position="312"/>
        <end position="433"/>
    </location>
</feature>
<dbReference type="EMBL" id="CP059066">
    <property type="protein sequence ID" value="QSQ09387.1"/>
    <property type="molecule type" value="Genomic_DNA"/>
</dbReference>
<accession>A0A8A0RPQ7</accession>
<dbReference type="Pfam" id="PF00437">
    <property type="entry name" value="T2SSE"/>
    <property type="match status" value="1"/>
</dbReference>
<dbReference type="RefSeq" id="WP_206706746.1">
    <property type="nucleotide sequence ID" value="NZ_CP059066.1"/>
</dbReference>
<dbReference type="Gene3D" id="3.40.50.300">
    <property type="entry name" value="P-loop containing nucleotide triphosphate hydrolases"/>
    <property type="match status" value="1"/>
</dbReference>
<dbReference type="GO" id="GO:0005886">
    <property type="term" value="C:plasma membrane"/>
    <property type="evidence" value="ECO:0007669"/>
    <property type="project" value="TreeGrafter"/>
</dbReference>
<dbReference type="InterPro" id="IPR001482">
    <property type="entry name" value="T2SS/T4SS_dom"/>
</dbReference>
<proteinExistence type="inferred from homology"/>
<organism evidence="5 6">
    <name type="scientific">Koleobacter methoxysyntrophicus</name>
    <dbReference type="NCBI Taxonomy" id="2751313"/>
    <lineage>
        <taxon>Bacteria</taxon>
        <taxon>Bacillati</taxon>
        <taxon>Bacillota</taxon>
        <taxon>Clostridia</taxon>
        <taxon>Koleobacterales</taxon>
        <taxon>Koleobacteraceae</taxon>
        <taxon>Koleobacter</taxon>
    </lineage>
</organism>
<dbReference type="InterPro" id="IPR003593">
    <property type="entry name" value="AAA+_ATPase"/>
</dbReference>
<dbReference type="Gene3D" id="1.10.40.70">
    <property type="match status" value="1"/>
</dbReference>
<dbReference type="FunFam" id="3.40.50.300:FF:000398">
    <property type="entry name" value="Type IV pilus assembly ATPase PilB"/>
    <property type="match status" value="1"/>
</dbReference>
<evidence type="ECO:0000256" key="3">
    <source>
        <dbReference type="ARBA" id="ARBA00022840"/>
    </source>
</evidence>
<dbReference type="PANTHER" id="PTHR30258">
    <property type="entry name" value="TYPE II SECRETION SYSTEM PROTEIN GSPE-RELATED"/>
    <property type="match status" value="1"/>
</dbReference>
<dbReference type="Proteomes" id="UP000662904">
    <property type="component" value="Chromosome"/>
</dbReference>
<evidence type="ECO:0000313" key="5">
    <source>
        <dbReference type="EMBL" id="QSQ09387.1"/>
    </source>
</evidence>
<evidence type="ECO:0000313" key="6">
    <source>
        <dbReference type="Proteomes" id="UP000662904"/>
    </source>
</evidence>
<dbReference type="GO" id="GO:0005524">
    <property type="term" value="F:ATP binding"/>
    <property type="evidence" value="ECO:0007669"/>
    <property type="project" value="UniProtKB-KW"/>
</dbReference>
<reference evidence="5" key="1">
    <citation type="submission" date="2020-07" db="EMBL/GenBank/DDBJ databases">
        <title>Koleobacter methoxysyntrophicus gen. nov., sp. nov., a novel anaerobic bacterium isolated from deep subsurface oil field and proposal of Koleobacterales ord. nov. in the phylum Firmicutes.</title>
        <authorList>
            <person name="Sakamoto S."/>
            <person name="Tamaki H."/>
        </authorList>
    </citation>
    <scope>NUCLEOTIDE SEQUENCE</scope>
    <source>
        <strain evidence="5">NRmbB1</strain>
    </source>
</reference>
<evidence type="ECO:0000256" key="2">
    <source>
        <dbReference type="ARBA" id="ARBA00022741"/>
    </source>
</evidence>
<dbReference type="GO" id="GO:0016887">
    <property type="term" value="F:ATP hydrolysis activity"/>
    <property type="evidence" value="ECO:0007669"/>
    <property type="project" value="TreeGrafter"/>
</dbReference>
<dbReference type="KEGG" id="kme:H0A61_01750"/>
<keyword evidence="2" id="KW-0547">Nucleotide-binding</keyword>
<keyword evidence="6" id="KW-1185">Reference proteome</keyword>
<gene>
    <name evidence="5" type="primary">epsE_1</name>
    <name evidence="5" type="ORF">H0A61_01750</name>
</gene>
<dbReference type="InterPro" id="IPR037257">
    <property type="entry name" value="T2SS_E_N_sf"/>
</dbReference>
<dbReference type="PANTHER" id="PTHR30258:SF1">
    <property type="entry name" value="PROTEIN TRANSPORT PROTEIN HOFB HOMOLOG"/>
    <property type="match status" value="1"/>
</dbReference>
<evidence type="ECO:0000259" key="4">
    <source>
        <dbReference type="SMART" id="SM00382"/>
    </source>
</evidence>
<dbReference type="SMART" id="SM00382">
    <property type="entry name" value="AAA"/>
    <property type="match status" value="1"/>
</dbReference>
<dbReference type="CDD" id="cd01129">
    <property type="entry name" value="PulE-GspE-like"/>
    <property type="match status" value="1"/>
</dbReference>
<dbReference type="InterPro" id="IPR027417">
    <property type="entry name" value="P-loop_NTPase"/>
</dbReference>
<protein>
    <submittedName>
        <fullName evidence="5">Type II secretion system protein E</fullName>
    </submittedName>
</protein>